<comment type="similarity">
    <text evidence="2 3">Belongs to the small heat shock protein (HSP20) family.</text>
</comment>
<evidence type="ECO:0000313" key="7">
    <source>
        <dbReference type="Proteomes" id="UP000027222"/>
    </source>
</evidence>
<evidence type="ECO:0000256" key="2">
    <source>
        <dbReference type="PROSITE-ProRule" id="PRU00285"/>
    </source>
</evidence>
<dbReference type="SUPFAM" id="SSF49764">
    <property type="entry name" value="HSP20-like chaperones"/>
    <property type="match status" value="1"/>
</dbReference>
<dbReference type="STRING" id="685588.A0A067SVR7"/>
<organism evidence="6 7">
    <name type="scientific">Galerina marginata (strain CBS 339.88)</name>
    <dbReference type="NCBI Taxonomy" id="685588"/>
    <lineage>
        <taxon>Eukaryota</taxon>
        <taxon>Fungi</taxon>
        <taxon>Dikarya</taxon>
        <taxon>Basidiomycota</taxon>
        <taxon>Agaricomycotina</taxon>
        <taxon>Agaricomycetes</taxon>
        <taxon>Agaricomycetidae</taxon>
        <taxon>Agaricales</taxon>
        <taxon>Agaricineae</taxon>
        <taxon>Strophariaceae</taxon>
        <taxon>Galerina</taxon>
    </lineage>
</organism>
<dbReference type="HOGENOM" id="CLU_046737_7_0_1"/>
<dbReference type="OrthoDB" id="1431247at2759"/>
<reference evidence="7" key="1">
    <citation type="journal article" date="2014" name="Proc. Natl. Acad. Sci. U.S.A.">
        <title>Extensive sampling of basidiomycete genomes demonstrates inadequacy of the white-rot/brown-rot paradigm for wood decay fungi.</title>
        <authorList>
            <person name="Riley R."/>
            <person name="Salamov A.A."/>
            <person name="Brown D.W."/>
            <person name="Nagy L.G."/>
            <person name="Floudas D."/>
            <person name="Held B.W."/>
            <person name="Levasseur A."/>
            <person name="Lombard V."/>
            <person name="Morin E."/>
            <person name="Otillar R."/>
            <person name="Lindquist E.A."/>
            <person name="Sun H."/>
            <person name="LaButti K.M."/>
            <person name="Schmutz J."/>
            <person name="Jabbour D."/>
            <person name="Luo H."/>
            <person name="Baker S.E."/>
            <person name="Pisabarro A.G."/>
            <person name="Walton J.D."/>
            <person name="Blanchette R.A."/>
            <person name="Henrissat B."/>
            <person name="Martin F."/>
            <person name="Cullen D."/>
            <person name="Hibbett D.S."/>
            <person name="Grigoriev I.V."/>
        </authorList>
    </citation>
    <scope>NUCLEOTIDE SEQUENCE [LARGE SCALE GENOMIC DNA]</scope>
    <source>
        <strain evidence="7">CBS 339.88</strain>
    </source>
</reference>
<evidence type="ECO:0000313" key="6">
    <source>
        <dbReference type="EMBL" id="KDR74951.1"/>
    </source>
</evidence>
<evidence type="ECO:0000256" key="4">
    <source>
        <dbReference type="SAM" id="MobiDB-lite"/>
    </source>
</evidence>
<evidence type="ECO:0000259" key="5">
    <source>
        <dbReference type="PROSITE" id="PS01031"/>
    </source>
</evidence>
<keyword evidence="1" id="KW-0346">Stress response</keyword>
<protein>
    <recommendedName>
        <fullName evidence="5">SHSP domain-containing protein</fullName>
    </recommendedName>
</protein>
<sequence>MNSRPRSNNTRTDSATFQMLQHPAFVQAVNRAANLKCLEAIKSGKLRVVNHQNIPPPAKYTPRMDLIDDPSSSKVAAIFEIPGIKTNDISLQIREGQLVILGERKSPHAPRLDPLPHNPVLAANAVASGEMETDTPSRGVSVPIQELRFGTFHRSIRIPDGIQESDVNAILQDGMLTVTWPRSPVVREPMPTRVTNSSSPPMSMVTAGTALQ</sequence>
<gene>
    <name evidence="6" type="ORF">GALMADRAFT_249897</name>
</gene>
<dbReference type="Pfam" id="PF00011">
    <property type="entry name" value="HSP20"/>
    <property type="match status" value="1"/>
</dbReference>
<keyword evidence="7" id="KW-1185">Reference proteome</keyword>
<dbReference type="InterPro" id="IPR002068">
    <property type="entry name" value="A-crystallin/Hsp20_dom"/>
</dbReference>
<accession>A0A067SVR7</accession>
<dbReference type="AlphaFoldDB" id="A0A067SVR7"/>
<dbReference type="Proteomes" id="UP000027222">
    <property type="component" value="Unassembled WGS sequence"/>
</dbReference>
<dbReference type="InterPro" id="IPR008978">
    <property type="entry name" value="HSP20-like_chaperone"/>
</dbReference>
<name>A0A067SVR7_GALM3</name>
<feature type="domain" description="SHSP" evidence="5">
    <location>
        <begin position="55"/>
        <end position="197"/>
    </location>
</feature>
<evidence type="ECO:0000256" key="1">
    <source>
        <dbReference type="ARBA" id="ARBA00023016"/>
    </source>
</evidence>
<dbReference type="EMBL" id="KL142382">
    <property type="protein sequence ID" value="KDR74951.1"/>
    <property type="molecule type" value="Genomic_DNA"/>
</dbReference>
<dbReference type="PANTHER" id="PTHR11527">
    <property type="entry name" value="HEAT-SHOCK PROTEIN 20 FAMILY MEMBER"/>
    <property type="match status" value="1"/>
</dbReference>
<dbReference type="CDD" id="cd06464">
    <property type="entry name" value="ACD_sHsps-like"/>
    <property type="match status" value="1"/>
</dbReference>
<feature type="region of interest" description="Disordered" evidence="4">
    <location>
        <begin position="187"/>
        <end position="212"/>
    </location>
</feature>
<proteinExistence type="inferred from homology"/>
<evidence type="ECO:0000256" key="3">
    <source>
        <dbReference type="RuleBase" id="RU003616"/>
    </source>
</evidence>
<dbReference type="PROSITE" id="PS01031">
    <property type="entry name" value="SHSP"/>
    <property type="match status" value="1"/>
</dbReference>
<dbReference type="InterPro" id="IPR031107">
    <property type="entry name" value="Small_HSP"/>
</dbReference>
<dbReference type="Gene3D" id="2.60.40.790">
    <property type="match status" value="1"/>
</dbReference>